<keyword evidence="4" id="KW-1185">Reference proteome</keyword>
<reference evidence="3" key="2">
    <citation type="submission" date="2013-10" db="EMBL/GenBank/DDBJ databases">
        <authorList>
            <person name="Aslett M."/>
        </authorList>
    </citation>
    <scope>NUCLEOTIDE SEQUENCE [LARGE SCALE GENOMIC DNA]</scope>
    <source>
        <strain evidence="3">Weybridge</strain>
    </source>
</reference>
<dbReference type="VEuPathDB" id="ToxoDB:EMWEY_00008690"/>
<organism evidence="3 4">
    <name type="scientific">Eimeria maxima</name>
    <name type="common">Coccidian parasite</name>
    <dbReference type="NCBI Taxonomy" id="5804"/>
    <lineage>
        <taxon>Eukaryota</taxon>
        <taxon>Sar</taxon>
        <taxon>Alveolata</taxon>
        <taxon>Apicomplexa</taxon>
        <taxon>Conoidasida</taxon>
        <taxon>Coccidia</taxon>
        <taxon>Eucoccidiorida</taxon>
        <taxon>Eimeriorina</taxon>
        <taxon>Eimeriidae</taxon>
        <taxon>Eimeria</taxon>
    </lineage>
</organism>
<proteinExistence type="predicted"/>
<protein>
    <submittedName>
        <fullName evidence="3">Uncharacterized protein</fullName>
    </submittedName>
</protein>
<feature type="region of interest" description="Disordered" evidence="2">
    <location>
        <begin position="35"/>
        <end position="64"/>
    </location>
</feature>
<dbReference type="EMBL" id="HG721982">
    <property type="protein sequence ID" value="CDJ61020.1"/>
    <property type="molecule type" value="Genomic_DNA"/>
</dbReference>
<gene>
    <name evidence="3" type="ORF">EMWEY_00008690</name>
</gene>
<feature type="coiled-coil region" evidence="1">
    <location>
        <begin position="306"/>
        <end position="412"/>
    </location>
</feature>
<evidence type="ECO:0000256" key="2">
    <source>
        <dbReference type="SAM" id="MobiDB-lite"/>
    </source>
</evidence>
<name>U6MHC7_EIMMA</name>
<evidence type="ECO:0000313" key="4">
    <source>
        <dbReference type="Proteomes" id="UP000030763"/>
    </source>
</evidence>
<dbReference type="OMA" id="IRMHAEE"/>
<feature type="compositionally biased region" description="Polar residues" evidence="2">
    <location>
        <begin position="40"/>
        <end position="54"/>
    </location>
</feature>
<feature type="compositionally biased region" description="Basic and acidic residues" evidence="2">
    <location>
        <begin position="114"/>
        <end position="128"/>
    </location>
</feature>
<dbReference type="AlphaFoldDB" id="U6MHC7"/>
<dbReference type="OrthoDB" id="347905at2759"/>
<feature type="region of interest" description="Disordered" evidence="2">
    <location>
        <begin position="101"/>
        <end position="136"/>
    </location>
</feature>
<dbReference type="GeneID" id="25334855"/>
<accession>U6MHC7</accession>
<keyword evidence="1" id="KW-0175">Coiled coil</keyword>
<evidence type="ECO:0000256" key="1">
    <source>
        <dbReference type="SAM" id="Coils"/>
    </source>
</evidence>
<feature type="compositionally biased region" description="Polar residues" evidence="2">
    <location>
        <begin position="101"/>
        <end position="111"/>
    </location>
</feature>
<evidence type="ECO:0000313" key="3">
    <source>
        <dbReference type="EMBL" id="CDJ61020.1"/>
    </source>
</evidence>
<sequence length="466" mass="51973">MNSNGGVEGPWPDLAPPPEAVHLFHSYEDLKAQLLPLKSPKQQPQISGKLQSPADSPHETLSCEPSLTKASALQSPSLGPFGALRPSSQACSLSRDTAATHCAPTTGTSPTVFHRRDAGPTCGKERARGSRGSTSLPIAQGVLSEKIQGIHGITGRPETMSSQINEAAASPIFTYSSSLPLTTSFDETKAQRRTRSSDAVGDLFVEDKSKRQASVCGREPFIDSSALQGEIPPEVECLLLRLQHRSYSTGTEAPFSWRRAKERAKAVAAAARGSSSTSCIATGGGWKFDGDMLVPEEAEKSKILRQEALQRVRQRAREARERQQQELLQQQLEQEQQQQRSEVLSKQLRRRTLQRIRENVLKQEEERQQQELLQQQMMRQAEVQRQYCARHRKALQQRLLQQQQEIKDKIRMHAEESVRQSRDAKARGAVSAYLICKLFLQMCVHMGTTIRVLFDKTSHGSEHIQI</sequence>
<dbReference type="Proteomes" id="UP000030763">
    <property type="component" value="Unassembled WGS sequence"/>
</dbReference>
<dbReference type="RefSeq" id="XP_013337670.1">
    <property type="nucleotide sequence ID" value="XM_013482216.1"/>
</dbReference>
<reference evidence="3" key="1">
    <citation type="submission" date="2013-10" db="EMBL/GenBank/DDBJ databases">
        <title>Genomic analysis of the causative agents of coccidiosis in chickens.</title>
        <authorList>
            <person name="Reid A.J."/>
            <person name="Blake D."/>
            <person name="Billington K."/>
            <person name="Browne H."/>
            <person name="Dunn M."/>
            <person name="Hung S."/>
            <person name="Kawahara F."/>
            <person name="Miranda-Saavedra D."/>
            <person name="Mourier T."/>
            <person name="Nagra H."/>
            <person name="Otto T.D."/>
            <person name="Rawlings N."/>
            <person name="Sanchez A."/>
            <person name="Sanders M."/>
            <person name="Subramaniam C."/>
            <person name="Tay Y."/>
            <person name="Dear P."/>
            <person name="Doerig C."/>
            <person name="Gruber A."/>
            <person name="Parkinson J."/>
            <person name="Shirley M."/>
            <person name="Wan K.L."/>
            <person name="Berriman M."/>
            <person name="Tomley F."/>
            <person name="Pain A."/>
        </authorList>
    </citation>
    <scope>NUCLEOTIDE SEQUENCE [LARGE SCALE GENOMIC DNA]</scope>
    <source>
        <strain evidence="3">Weybridge</strain>
    </source>
</reference>